<dbReference type="InterPro" id="IPR022313">
    <property type="entry name" value="Phe/His_NH3-lyase_AS"/>
</dbReference>
<evidence type="ECO:0000256" key="3">
    <source>
        <dbReference type="ARBA" id="ARBA00022808"/>
    </source>
</evidence>
<dbReference type="NCBIfam" id="NF006871">
    <property type="entry name" value="PRK09367.1"/>
    <property type="match status" value="1"/>
</dbReference>
<comment type="catalytic activity">
    <reaction evidence="5 6 8">
        <text>L-histidine = trans-urocanate + NH4(+)</text>
        <dbReference type="Rhea" id="RHEA:21232"/>
        <dbReference type="ChEBI" id="CHEBI:17771"/>
        <dbReference type="ChEBI" id="CHEBI:28938"/>
        <dbReference type="ChEBI" id="CHEBI:57595"/>
        <dbReference type="EC" id="4.3.1.3"/>
    </reaction>
</comment>
<feature type="cross-link" description="5-imidazolinone (Ala-Gly)" evidence="6">
    <location>
        <begin position="146"/>
        <end position="148"/>
    </location>
</feature>
<evidence type="ECO:0000256" key="2">
    <source>
        <dbReference type="ARBA" id="ARBA00012994"/>
    </source>
</evidence>
<dbReference type="Gene3D" id="1.10.275.10">
    <property type="entry name" value="Fumarase/aspartase (N-terminal domain)"/>
    <property type="match status" value="1"/>
</dbReference>
<comment type="PTM">
    <text evidence="6">Contains an active site 4-methylidene-imidazol-5-one (MIO), which is formed autocatalytically by cyclization and dehydration of residues Ala-Ser-Gly.</text>
</comment>
<proteinExistence type="inferred from homology"/>
<dbReference type="Gene3D" id="1.20.200.10">
    <property type="entry name" value="Fumarase/aspartase (Central domain)"/>
    <property type="match status" value="1"/>
</dbReference>
<dbReference type="GO" id="GO:0004397">
    <property type="term" value="F:histidine ammonia-lyase activity"/>
    <property type="evidence" value="ECO:0007669"/>
    <property type="project" value="UniProtKB-UniRule"/>
</dbReference>
<dbReference type="AlphaFoldDB" id="A0A1I3QF87"/>
<dbReference type="EMBL" id="FORR01000007">
    <property type="protein sequence ID" value="SFJ32027.1"/>
    <property type="molecule type" value="Genomic_DNA"/>
</dbReference>
<dbReference type="CDD" id="cd00332">
    <property type="entry name" value="PAL-HAL"/>
    <property type="match status" value="1"/>
</dbReference>
<sequence>MKKDEMIEIHGDSLTFQQYAAVVYDRVPVRLSDEAMTKMAQSKQFVNDLAAQEQSIYGVTTGFGKFSDCVISSQQAQELQLNLIKSHACGIGEPLPETIVRGMMLLRINALAKGYSGISPNTVQALITLLNHEVHPIVPSQGSLGASGDLAPLAHMCLPLLGLGYVNHHGKPKPSAQALKEIGLEPIRLEAKEGLALINGTQMMCSILADSILRAKNLLLAADIISALTIEALQGIPHAFHPLLQQVRGHQGQIMTAQNMRNLLKESKQVTSSGEKRVQDAYSLRCIPQVHGASKDTYHFAERIVATEMNAATDNPLIFTEIGEVISGGNFHGQPLAFAADFLKIAMAEIANISERRIERLVNPQLSNLPAFLTQNGGLHSGYMILQYVAASLVSENKVLCHPASVDSIPSSANQEDHVSMGSIAARKCLDVIENVSKVLAIEYVCATQALEFTPNQCGQGTRIAYELLRQYLPPLTTDREGHEDIATAHKLIQSGRLVQEVTTQMDLQI</sequence>
<dbReference type="FunFam" id="1.20.200.10:FF:000003">
    <property type="entry name" value="Histidine ammonia-lyase"/>
    <property type="match status" value="1"/>
</dbReference>
<gene>
    <name evidence="6" type="primary">hutH</name>
    <name evidence="10" type="ORF">SAMN05421852_107122</name>
</gene>
<evidence type="ECO:0000256" key="4">
    <source>
        <dbReference type="ARBA" id="ARBA00023239"/>
    </source>
</evidence>
<dbReference type="GO" id="GO:0019557">
    <property type="term" value="P:L-histidine catabolic process to glutamate and formate"/>
    <property type="evidence" value="ECO:0007669"/>
    <property type="project" value="UniProtKB-UniPathway"/>
</dbReference>
<evidence type="ECO:0000313" key="11">
    <source>
        <dbReference type="Proteomes" id="UP000199545"/>
    </source>
</evidence>
<evidence type="ECO:0000256" key="6">
    <source>
        <dbReference type="HAMAP-Rule" id="MF_00229"/>
    </source>
</evidence>
<dbReference type="Proteomes" id="UP000199545">
    <property type="component" value="Unassembled WGS sequence"/>
</dbReference>
<reference evidence="10 11" key="1">
    <citation type="submission" date="2016-10" db="EMBL/GenBank/DDBJ databases">
        <authorList>
            <person name="de Groot N.N."/>
        </authorList>
    </citation>
    <scope>NUCLEOTIDE SEQUENCE [LARGE SCALE GENOMIC DNA]</scope>
    <source>
        <strain evidence="10 11">DSM 44778</strain>
    </source>
</reference>
<dbReference type="InterPro" id="IPR008948">
    <property type="entry name" value="L-Aspartase-like"/>
</dbReference>
<dbReference type="InterPro" id="IPR024083">
    <property type="entry name" value="Fumarase/histidase_N"/>
</dbReference>
<dbReference type="RefSeq" id="WP_245739799.1">
    <property type="nucleotide sequence ID" value="NZ_FORR01000007.1"/>
</dbReference>
<dbReference type="Pfam" id="PF00221">
    <property type="entry name" value="Lyase_aromatic"/>
    <property type="match status" value="1"/>
</dbReference>
<evidence type="ECO:0000256" key="5">
    <source>
        <dbReference type="ARBA" id="ARBA00049269"/>
    </source>
</evidence>
<keyword evidence="4 6" id="KW-0456">Lyase</keyword>
<comment type="subcellular location">
    <subcellularLocation>
        <location evidence="6 9">Cytoplasm</location>
    </subcellularLocation>
</comment>
<dbReference type="InterPro" id="IPR005921">
    <property type="entry name" value="HutH"/>
</dbReference>
<comment type="pathway">
    <text evidence="1 6 8">Amino-acid degradation; L-histidine degradation into L-glutamate; N-formimidoyl-L-glutamate from L-histidine: step 1/3.</text>
</comment>
<keyword evidence="11" id="KW-1185">Reference proteome</keyword>
<evidence type="ECO:0000256" key="7">
    <source>
        <dbReference type="RuleBase" id="RU003954"/>
    </source>
</evidence>
<evidence type="ECO:0000313" key="10">
    <source>
        <dbReference type="EMBL" id="SFJ32027.1"/>
    </source>
</evidence>
<keyword evidence="6" id="KW-0963">Cytoplasm</keyword>
<evidence type="ECO:0000256" key="1">
    <source>
        <dbReference type="ARBA" id="ARBA00005113"/>
    </source>
</evidence>
<dbReference type="PROSITE" id="PS00488">
    <property type="entry name" value="PAL_HISTIDASE"/>
    <property type="match status" value="1"/>
</dbReference>
<dbReference type="PANTHER" id="PTHR10362">
    <property type="entry name" value="HISTIDINE AMMONIA-LYASE"/>
    <property type="match status" value="1"/>
</dbReference>
<protein>
    <recommendedName>
        <fullName evidence="2 6">Histidine ammonia-lyase</fullName>
        <shortName evidence="6">Histidase</shortName>
        <ecNumber evidence="2 6">4.3.1.3</ecNumber>
    </recommendedName>
</protein>
<feature type="modified residue" description="2,3-didehydroalanine (Ser)" evidence="6">
    <location>
        <position position="147"/>
    </location>
</feature>
<dbReference type="InterPro" id="IPR001106">
    <property type="entry name" value="Aromatic_Lyase"/>
</dbReference>
<dbReference type="GO" id="GO:0005737">
    <property type="term" value="C:cytoplasm"/>
    <property type="evidence" value="ECO:0007669"/>
    <property type="project" value="UniProtKB-SubCell"/>
</dbReference>
<dbReference type="STRING" id="46223.SAMN05421852_107122"/>
<comment type="similarity">
    <text evidence="6 7">Belongs to the PAL/histidase family.</text>
</comment>
<accession>A0A1I3QF87</accession>
<dbReference type="EC" id="4.3.1.3" evidence="2 6"/>
<evidence type="ECO:0000256" key="9">
    <source>
        <dbReference type="RuleBase" id="RU004480"/>
    </source>
</evidence>
<dbReference type="NCBIfam" id="TIGR01225">
    <property type="entry name" value="hutH"/>
    <property type="match status" value="1"/>
</dbReference>
<dbReference type="UniPathway" id="UPA00379">
    <property type="reaction ID" value="UER00549"/>
</dbReference>
<organism evidence="10 11">
    <name type="scientific">Thermoflavimicrobium dichotomicum</name>
    <dbReference type="NCBI Taxonomy" id="46223"/>
    <lineage>
        <taxon>Bacteria</taxon>
        <taxon>Bacillati</taxon>
        <taxon>Bacillota</taxon>
        <taxon>Bacilli</taxon>
        <taxon>Bacillales</taxon>
        <taxon>Thermoactinomycetaceae</taxon>
        <taxon>Thermoflavimicrobium</taxon>
    </lineage>
</organism>
<evidence type="ECO:0000256" key="8">
    <source>
        <dbReference type="RuleBase" id="RU004479"/>
    </source>
</evidence>
<keyword evidence="3 6" id="KW-0369">Histidine metabolism</keyword>
<dbReference type="FunFam" id="1.10.275.10:FF:000005">
    <property type="entry name" value="Histidine ammonia-lyase"/>
    <property type="match status" value="1"/>
</dbReference>
<dbReference type="SUPFAM" id="SSF48557">
    <property type="entry name" value="L-aspartase-like"/>
    <property type="match status" value="1"/>
</dbReference>
<dbReference type="GO" id="GO:0019556">
    <property type="term" value="P:L-histidine catabolic process to glutamate and formamide"/>
    <property type="evidence" value="ECO:0007669"/>
    <property type="project" value="UniProtKB-UniPathway"/>
</dbReference>
<name>A0A1I3QF87_9BACL</name>
<dbReference type="HAMAP" id="MF_00229">
    <property type="entry name" value="His_ammonia_lyase"/>
    <property type="match status" value="1"/>
</dbReference>